<dbReference type="InterPro" id="IPR018247">
    <property type="entry name" value="EF_Hand_1_Ca_BS"/>
</dbReference>
<organism evidence="7 8">
    <name type="scientific">Schistosoma mekongi</name>
    <name type="common">Parasitic worm</name>
    <dbReference type="NCBI Taxonomy" id="38744"/>
    <lineage>
        <taxon>Eukaryota</taxon>
        <taxon>Metazoa</taxon>
        <taxon>Spiralia</taxon>
        <taxon>Lophotrochozoa</taxon>
        <taxon>Platyhelminthes</taxon>
        <taxon>Trematoda</taxon>
        <taxon>Digenea</taxon>
        <taxon>Strigeidida</taxon>
        <taxon>Schistosomatoidea</taxon>
        <taxon>Schistosomatidae</taxon>
        <taxon>Schistosoma</taxon>
    </lineage>
</organism>
<evidence type="ECO:0000259" key="6">
    <source>
        <dbReference type="PROSITE" id="PS50222"/>
    </source>
</evidence>
<evidence type="ECO:0000256" key="3">
    <source>
        <dbReference type="ARBA" id="ARBA00022723"/>
    </source>
</evidence>
<dbReference type="Gene3D" id="1.10.238.10">
    <property type="entry name" value="EF-hand"/>
    <property type="match status" value="1"/>
</dbReference>
<dbReference type="GO" id="GO:0005509">
    <property type="term" value="F:calcium ion binding"/>
    <property type="evidence" value="ECO:0007669"/>
    <property type="project" value="InterPro"/>
</dbReference>
<evidence type="ECO:0000313" key="8">
    <source>
        <dbReference type="Proteomes" id="UP001292079"/>
    </source>
</evidence>
<gene>
    <name evidence="7" type="ORF">MN116_007903</name>
</gene>
<dbReference type="PANTHER" id="PTHR46212:SF3">
    <property type="entry name" value="GH27120P"/>
    <property type="match status" value="1"/>
</dbReference>
<dbReference type="SMART" id="SM00054">
    <property type="entry name" value="EFh"/>
    <property type="match status" value="4"/>
</dbReference>
<feature type="domain" description="EF-hand" evidence="6">
    <location>
        <begin position="73"/>
        <end position="108"/>
    </location>
</feature>
<reference evidence="7" key="1">
    <citation type="submission" date="2022-04" db="EMBL/GenBank/DDBJ databases">
        <authorList>
            <person name="Xu L."/>
            <person name="Lv Z."/>
        </authorList>
    </citation>
    <scope>NUCLEOTIDE SEQUENCE</scope>
    <source>
        <strain evidence="7">LV_2022a</strain>
    </source>
</reference>
<dbReference type="CDD" id="cd16180">
    <property type="entry name" value="EFh_PEF_Group_I"/>
    <property type="match status" value="1"/>
</dbReference>
<evidence type="ECO:0000256" key="2">
    <source>
        <dbReference type="ARBA" id="ARBA00022490"/>
    </source>
</evidence>
<dbReference type="InterPro" id="IPR051426">
    <property type="entry name" value="Peflin/Sorcin_CaBP"/>
</dbReference>
<reference evidence="7" key="2">
    <citation type="journal article" date="2023" name="Infect Dis Poverty">
        <title>Chromosome-scale genome of the human blood fluke Schistosoma mekongi and its implications for public health.</title>
        <authorList>
            <person name="Zhou M."/>
            <person name="Xu L."/>
            <person name="Xu D."/>
            <person name="Chen W."/>
            <person name="Khan J."/>
            <person name="Hu Y."/>
            <person name="Huang H."/>
            <person name="Wei H."/>
            <person name="Zhang Y."/>
            <person name="Chusongsang P."/>
            <person name="Tanasarnprasert K."/>
            <person name="Hu X."/>
            <person name="Limpanont Y."/>
            <person name="Lv Z."/>
        </authorList>
    </citation>
    <scope>NUCLEOTIDE SEQUENCE</scope>
    <source>
        <strain evidence="7">LV_2022a</strain>
    </source>
</reference>
<dbReference type="GO" id="GO:0048306">
    <property type="term" value="F:calcium-dependent protein binding"/>
    <property type="evidence" value="ECO:0007669"/>
    <property type="project" value="UniProtKB-ARBA"/>
</dbReference>
<dbReference type="Pfam" id="PF13499">
    <property type="entry name" value="EF-hand_7"/>
    <property type="match status" value="2"/>
</dbReference>
<name>A0AAE1Z6X0_SCHME</name>
<evidence type="ECO:0000256" key="4">
    <source>
        <dbReference type="ARBA" id="ARBA00022737"/>
    </source>
</evidence>
<keyword evidence="3" id="KW-0479">Metal-binding</keyword>
<dbReference type="Proteomes" id="UP001292079">
    <property type="component" value="Unassembled WGS sequence"/>
</dbReference>
<proteinExistence type="predicted"/>
<comment type="subcellular location">
    <subcellularLocation>
        <location evidence="1">Cytoplasm</location>
    </subcellularLocation>
</comment>
<dbReference type="InterPro" id="IPR011992">
    <property type="entry name" value="EF-hand-dom_pair"/>
</dbReference>
<keyword evidence="8" id="KW-1185">Reference proteome</keyword>
<dbReference type="InterPro" id="IPR002048">
    <property type="entry name" value="EF_hand_dom"/>
</dbReference>
<keyword evidence="5" id="KW-0106">Calcium</keyword>
<evidence type="ECO:0000256" key="1">
    <source>
        <dbReference type="ARBA" id="ARBA00004496"/>
    </source>
</evidence>
<dbReference type="AlphaFoldDB" id="A0AAE1Z6X0"/>
<keyword evidence="4" id="KW-0677">Repeat</keyword>
<evidence type="ECO:0000313" key="7">
    <source>
        <dbReference type="EMBL" id="KAK4468726.1"/>
    </source>
</evidence>
<dbReference type="SUPFAM" id="SSF47473">
    <property type="entry name" value="EF-hand"/>
    <property type="match status" value="1"/>
</dbReference>
<comment type="caution">
    <text evidence="7">The sequence shown here is derived from an EMBL/GenBank/DDBJ whole genome shotgun (WGS) entry which is preliminary data.</text>
</comment>
<dbReference type="PROSITE" id="PS50222">
    <property type="entry name" value="EF_HAND_2"/>
    <property type="match status" value="2"/>
</dbReference>
<dbReference type="PANTHER" id="PTHR46212">
    <property type="entry name" value="PEFLIN"/>
    <property type="match status" value="1"/>
</dbReference>
<dbReference type="PROSITE" id="PS00018">
    <property type="entry name" value="EF_HAND_1"/>
    <property type="match status" value="2"/>
</dbReference>
<dbReference type="EMBL" id="JALJAT010000006">
    <property type="protein sequence ID" value="KAK4468726.1"/>
    <property type="molecule type" value="Genomic_DNA"/>
</dbReference>
<keyword evidence="2" id="KW-0963">Cytoplasm</keyword>
<sequence length="175" mass="20544">MVIRDLHPVTIRGIFEKVDKNNDGNVDHKELQVALSNGIGTSFNMRTIEMMIKIFDQDRNGTINLNEFLQLFKYVQDWQRCFSRFDRDRSGLIDAQELECALSSCGYRLSPSFIQMMISRFDRNNRQQMAFDDFIYACVCLQILTNCFRQYDFDQSGYARFSFEQFLSSAMSIII</sequence>
<protein>
    <recommendedName>
        <fullName evidence="6">EF-hand domain-containing protein</fullName>
    </recommendedName>
</protein>
<feature type="domain" description="EF-hand" evidence="6">
    <location>
        <begin position="6"/>
        <end position="41"/>
    </location>
</feature>
<accession>A0AAE1Z6X0</accession>
<evidence type="ECO:0000256" key="5">
    <source>
        <dbReference type="ARBA" id="ARBA00022837"/>
    </source>
</evidence>
<dbReference type="GO" id="GO:0005737">
    <property type="term" value="C:cytoplasm"/>
    <property type="evidence" value="ECO:0007669"/>
    <property type="project" value="UniProtKB-SubCell"/>
</dbReference>